<sequence length="67" mass="7071">MAEVTLTAYNVKTKEKGVPIQEAVITKTARGAYMAQGHDGKGNKLTTLLGEEKALAAIKAGIAKQGW</sequence>
<proteinExistence type="predicted"/>
<accession>A0ABW5ZYM5</accession>
<dbReference type="RefSeq" id="WP_386093707.1">
    <property type="nucleotide sequence ID" value="NZ_JBHUOZ010000001.1"/>
</dbReference>
<organism evidence="1 2">
    <name type="scientific">Terrimonas rubra</name>
    <dbReference type="NCBI Taxonomy" id="1035890"/>
    <lineage>
        <taxon>Bacteria</taxon>
        <taxon>Pseudomonadati</taxon>
        <taxon>Bacteroidota</taxon>
        <taxon>Chitinophagia</taxon>
        <taxon>Chitinophagales</taxon>
        <taxon>Chitinophagaceae</taxon>
        <taxon>Terrimonas</taxon>
    </lineage>
</organism>
<protein>
    <submittedName>
        <fullName evidence="1">Uncharacterized protein</fullName>
    </submittedName>
</protein>
<evidence type="ECO:0000313" key="2">
    <source>
        <dbReference type="Proteomes" id="UP001597511"/>
    </source>
</evidence>
<reference evidence="2" key="1">
    <citation type="journal article" date="2019" name="Int. J. Syst. Evol. Microbiol.">
        <title>The Global Catalogue of Microorganisms (GCM) 10K type strain sequencing project: providing services to taxonomists for standard genome sequencing and annotation.</title>
        <authorList>
            <consortium name="The Broad Institute Genomics Platform"/>
            <consortium name="The Broad Institute Genome Sequencing Center for Infectious Disease"/>
            <person name="Wu L."/>
            <person name="Ma J."/>
        </authorList>
    </citation>
    <scope>NUCLEOTIDE SEQUENCE [LARGE SCALE GENOMIC DNA]</scope>
    <source>
        <strain evidence="2">KCTC 23299</strain>
    </source>
</reference>
<gene>
    <name evidence="1" type="ORF">ACFS6H_00350</name>
</gene>
<evidence type="ECO:0000313" key="1">
    <source>
        <dbReference type="EMBL" id="MFD2918133.1"/>
    </source>
</evidence>
<dbReference type="Proteomes" id="UP001597511">
    <property type="component" value="Unassembled WGS sequence"/>
</dbReference>
<dbReference type="EMBL" id="JBHUOZ010000001">
    <property type="protein sequence ID" value="MFD2918133.1"/>
    <property type="molecule type" value="Genomic_DNA"/>
</dbReference>
<comment type="caution">
    <text evidence="1">The sequence shown here is derived from an EMBL/GenBank/DDBJ whole genome shotgun (WGS) entry which is preliminary data.</text>
</comment>
<keyword evidence="2" id="KW-1185">Reference proteome</keyword>
<name>A0ABW5ZYM5_9BACT</name>